<keyword evidence="9" id="KW-0547">Nucleotide-binding</keyword>
<dbReference type="InterPro" id="IPR048288">
    <property type="entry name" value="PDCD10_N"/>
</dbReference>
<comment type="caution">
    <text evidence="17">The sequence shown here is derived from an EMBL/GenBank/DDBJ whole genome shotgun (WGS) entry which is preliminary data.</text>
</comment>
<dbReference type="Pfam" id="PF06840">
    <property type="entry name" value="PDC10_C"/>
    <property type="match status" value="1"/>
</dbReference>
<evidence type="ECO:0000256" key="1">
    <source>
        <dbReference type="ARBA" id="ARBA00004202"/>
    </source>
</evidence>
<keyword evidence="18" id="KW-1185">Reference proteome</keyword>
<dbReference type="PANTHER" id="PTHR13250:SF1">
    <property type="entry name" value="PROGRAMMED CELL DEATH PROTEIN 10"/>
    <property type="match status" value="1"/>
</dbReference>
<evidence type="ECO:0000256" key="2">
    <source>
        <dbReference type="ARBA" id="ARBA00004496"/>
    </source>
</evidence>
<evidence type="ECO:0000256" key="13">
    <source>
        <dbReference type="ARBA" id="ARBA00047899"/>
    </source>
</evidence>
<dbReference type="EMBL" id="UYJE01010159">
    <property type="protein sequence ID" value="VDI80208.1"/>
    <property type="molecule type" value="Genomic_DNA"/>
</dbReference>
<organism evidence="17 18">
    <name type="scientific">Mytilus galloprovincialis</name>
    <name type="common">Mediterranean mussel</name>
    <dbReference type="NCBI Taxonomy" id="29158"/>
    <lineage>
        <taxon>Eukaryota</taxon>
        <taxon>Metazoa</taxon>
        <taxon>Spiralia</taxon>
        <taxon>Lophotrochozoa</taxon>
        <taxon>Mollusca</taxon>
        <taxon>Bivalvia</taxon>
        <taxon>Autobranchia</taxon>
        <taxon>Pteriomorphia</taxon>
        <taxon>Mytilida</taxon>
        <taxon>Mytiloidea</taxon>
        <taxon>Mytilidae</taxon>
        <taxon>Mytilinae</taxon>
        <taxon>Mytilus</taxon>
    </lineage>
</organism>
<evidence type="ECO:0000256" key="11">
    <source>
        <dbReference type="ARBA" id="ARBA00022840"/>
    </source>
</evidence>
<evidence type="ECO:0000256" key="14">
    <source>
        <dbReference type="ARBA" id="ARBA00048679"/>
    </source>
</evidence>
<dbReference type="Pfam" id="PF08477">
    <property type="entry name" value="Roc"/>
    <property type="match status" value="1"/>
</dbReference>
<keyword evidence="5" id="KW-1003">Cell membrane</keyword>
<evidence type="ECO:0000259" key="16">
    <source>
        <dbReference type="PROSITE" id="PS51424"/>
    </source>
</evidence>
<dbReference type="InterPro" id="IPR036388">
    <property type="entry name" value="WH-like_DNA-bd_sf"/>
</dbReference>
<comment type="similarity">
    <text evidence="3">Belongs to the PDCD10 family.</text>
</comment>
<dbReference type="InterPro" id="IPR027417">
    <property type="entry name" value="P-loop_NTPase"/>
</dbReference>
<comment type="catalytic activity">
    <reaction evidence="13">
        <text>L-threonyl-[protein] + ATP = O-phospho-L-threonyl-[protein] + ADP + H(+)</text>
        <dbReference type="Rhea" id="RHEA:46608"/>
        <dbReference type="Rhea" id="RHEA-COMP:11060"/>
        <dbReference type="Rhea" id="RHEA-COMP:11605"/>
        <dbReference type="ChEBI" id="CHEBI:15378"/>
        <dbReference type="ChEBI" id="CHEBI:30013"/>
        <dbReference type="ChEBI" id="CHEBI:30616"/>
        <dbReference type="ChEBI" id="CHEBI:61977"/>
        <dbReference type="ChEBI" id="CHEBI:456216"/>
        <dbReference type="EC" id="2.7.11.1"/>
    </reaction>
</comment>
<dbReference type="InterPro" id="IPR053750">
    <property type="entry name" value="PDCD10_Homolog"/>
</dbReference>
<dbReference type="PROSITE" id="PS51424">
    <property type="entry name" value="ROC"/>
    <property type="match status" value="1"/>
</dbReference>
<evidence type="ECO:0000256" key="12">
    <source>
        <dbReference type="ARBA" id="ARBA00023136"/>
    </source>
</evidence>
<evidence type="ECO:0000313" key="18">
    <source>
        <dbReference type="Proteomes" id="UP000596742"/>
    </source>
</evidence>
<comment type="subcellular location">
    <subcellularLocation>
        <location evidence="1">Cell membrane</location>
        <topology evidence="1">Peripheral membrane protein</topology>
    </subcellularLocation>
    <subcellularLocation>
        <location evidence="2">Cytoplasm</location>
    </subcellularLocation>
</comment>
<keyword evidence="6" id="KW-0963">Cytoplasm</keyword>
<evidence type="ECO:0000256" key="8">
    <source>
        <dbReference type="ARBA" id="ARBA00022737"/>
    </source>
</evidence>
<evidence type="ECO:0000256" key="10">
    <source>
        <dbReference type="ARBA" id="ARBA00022777"/>
    </source>
</evidence>
<evidence type="ECO:0000256" key="3">
    <source>
        <dbReference type="ARBA" id="ARBA00009181"/>
    </source>
</evidence>
<dbReference type="InterPro" id="IPR032171">
    <property type="entry name" value="COR-A"/>
</dbReference>
<feature type="region of interest" description="Disordered" evidence="15">
    <location>
        <begin position="299"/>
        <end position="321"/>
    </location>
</feature>
<feature type="domain" description="Roc" evidence="16">
    <location>
        <begin position="206"/>
        <end position="502"/>
    </location>
</feature>
<dbReference type="GO" id="GO:0005886">
    <property type="term" value="C:plasma membrane"/>
    <property type="evidence" value="ECO:0007669"/>
    <property type="project" value="UniProtKB-SubCell"/>
</dbReference>
<dbReference type="GO" id="GO:0005737">
    <property type="term" value="C:cytoplasm"/>
    <property type="evidence" value="ECO:0007669"/>
    <property type="project" value="UniProtKB-SubCell"/>
</dbReference>
<reference evidence="17" key="1">
    <citation type="submission" date="2018-11" db="EMBL/GenBank/DDBJ databases">
        <authorList>
            <person name="Alioto T."/>
            <person name="Alioto T."/>
        </authorList>
    </citation>
    <scope>NUCLEOTIDE SEQUENCE</scope>
</reference>
<name>A0A8B6HK51_MYTGA</name>
<proteinExistence type="inferred from homology"/>
<dbReference type="InterPro" id="IPR020859">
    <property type="entry name" value="ROC"/>
</dbReference>
<evidence type="ECO:0000256" key="5">
    <source>
        <dbReference type="ARBA" id="ARBA00022475"/>
    </source>
</evidence>
<protein>
    <recommendedName>
        <fullName evidence="4">non-specific serine/threonine protein kinase</fullName>
        <ecNumber evidence="4">2.7.11.1</ecNumber>
    </recommendedName>
</protein>
<evidence type="ECO:0000256" key="4">
    <source>
        <dbReference type="ARBA" id="ARBA00012513"/>
    </source>
</evidence>
<evidence type="ECO:0000313" key="17">
    <source>
        <dbReference type="EMBL" id="VDI80208.1"/>
    </source>
</evidence>
<keyword evidence="10" id="KW-0418">Kinase</keyword>
<evidence type="ECO:0000256" key="7">
    <source>
        <dbReference type="ARBA" id="ARBA00022679"/>
    </source>
</evidence>
<evidence type="ECO:0000256" key="6">
    <source>
        <dbReference type="ARBA" id="ARBA00022490"/>
    </source>
</evidence>
<dbReference type="GO" id="GO:0016301">
    <property type="term" value="F:kinase activity"/>
    <property type="evidence" value="ECO:0007669"/>
    <property type="project" value="UniProtKB-KW"/>
</dbReference>
<sequence length="890" mass="102819">MTMGENNKAMYGKMILDVVIGPLLESLEKKDKSSAQTLRASFSKVDTTVPGFVHDFLRGILKKADIHDHFDICETLLRLGDAQGYDEILDSELTASKTTPSGAAMHPSSKELRLLRPEPSFQELNRCATNLKTILSRIPIQIDDRKQFLETIKEIAGSIKHLLDAFNKVIAEIPGGESGNDKVPIEIKLMSDKKYVPLYLKLLESGSEKKRDIRLVILGKKGSGKTSFLKRLLREDINTIRMVTSTDGISIHRTRCNVNSDDSIWNKFDGINEETTRLLKPFEETIKSKQPEIVQAQVTETQLKSPVATESPDQQPSSRSELASKDIEHMLESVVDLSDKDEYGTLLLWDFAGEEEFYHTHQTFLSPDAIYIVVTKLNEADDINAQEMFQLWMSSIHCYCRLEEQTNKAESNTATMHEIMRDTDDFLDPPVVLVGSHKDKVEPSEGEATEDACRDRLDRYAINVSDDACGHIRKEYFISNTEDDDSKFDQIRIDILNLAKSRRSWNSDYPLKFIQVEKSLKEKKKELEIPILSLDYIKKICTEIAKPLNNEELMLYLKYHHEIRALVYFEDLPDYIILDTQWLSDVFKSVVTAKKFQSDIRRYKNKSKWNDFHERGILHSDVLEDIFENNQNIFEYKNHILNVMQKFDIIICPKISEGDFAINEKPCYYVPCMIKKEPECDIYQMFNVTEKTCIKSNWLCFKFMFLPPHLPNHLIASLCRKYEVAEVGISNQTKRQFALFRGTTVFELEKTTKLRKLLLMTYPNLILVQILEFGKNAIIQRDLYKHIKDLVKDEINNIINRRFKMTNVKYEKKWECGLTKPGFVTGSNNFSEEQITEYHCKTCRNVHKCNNEWSDIQNEMLSSSTNSEDTPETNSKTENTRKPFTLTTKA</sequence>
<keyword evidence="8" id="KW-0677">Repeat</keyword>
<gene>
    <name evidence="17" type="ORF">MGAL_10B024898</name>
</gene>
<dbReference type="Proteomes" id="UP000596742">
    <property type="component" value="Unassembled WGS sequence"/>
</dbReference>
<keyword evidence="7" id="KW-0808">Transferase</keyword>
<dbReference type="GO" id="GO:0090443">
    <property type="term" value="C:FAR/SIN/STRIPAK complex"/>
    <property type="evidence" value="ECO:0007669"/>
    <property type="project" value="TreeGrafter"/>
</dbReference>
<dbReference type="Pfam" id="PF20929">
    <property type="entry name" value="PDCD10_N"/>
    <property type="match status" value="1"/>
</dbReference>
<dbReference type="GO" id="GO:1903358">
    <property type="term" value="P:regulation of Golgi organization"/>
    <property type="evidence" value="ECO:0007669"/>
    <property type="project" value="TreeGrafter"/>
</dbReference>
<dbReference type="PANTHER" id="PTHR13250">
    <property type="entry name" value="TF-1 CELL APOPTOSIS RELATED PROTEIN-15"/>
    <property type="match status" value="1"/>
</dbReference>
<dbReference type="SUPFAM" id="SSF52540">
    <property type="entry name" value="P-loop containing nucleoside triphosphate hydrolases"/>
    <property type="match status" value="1"/>
</dbReference>
<evidence type="ECO:0000256" key="15">
    <source>
        <dbReference type="SAM" id="MobiDB-lite"/>
    </source>
</evidence>
<feature type="compositionally biased region" description="Polar residues" evidence="15">
    <location>
        <begin position="861"/>
        <end position="877"/>
    </location>
</feature>
<dbReference type="GO" id="GO:0005524">
    <property type="term" value="F:ATP binding"/>
    <property type="evidence" value="ECO:0007669"/>
    <property type="project" value="UniProtKB-KW"/>
</dbReference>
<dbReference type="EC" id="2.7.11.1" evidence="4"/>
<dbReference type="AlphaFoldDB" id="A0A8B6HK51"/>
<evidence type="ECO:0000256" key="9">
    <source>
        <dbReference type="ARBA" id="ARBA00022741"/>
    </source>
</evidence>
<dbReference type="GO" id="GO:0019901">
    <property type="term" value="F:protein kinase binding"/>
    <property type="evidence" value="ECO:0007669"/>
    <property type="project" value="TreeGrafter"/>
</dbReference>
<dbReference type="Gene3D" id="1.20.120.1950">
    <property type="match status" value="1"/>
</dbReference>
<keyword evidence="11" id="KW-0067">ATP-binding</keyword>
<dbReference type="Gene3D" id="1.10.10.10">
    <property type="entry name" value="Winged helix-like DNA-binding domain superfamily/Winged helix DNA-binding domain"/>
    <property type="match status" value="1"/>
</dbReference>
<keyword evidence="12" id="KW-0472">Membrane</keyword>
<comment type="catalytic activity">
    <reaction evidence="14">
        <text>L-seryl-[protein] + ATP = O-phospho-L-seryl-[protein] + ADP + H(+)</text>
        <dbReference type="Rhea" id="RHEA:17989"/>
        <dbReference type="Rhea" id="RHEA-COMP:9863"/>
        <dbReference type="Rhea" id="RHEA-COMP:11604"/>
        <dbReference type="ChEBI" id="CHEBI:15378"/>
        <dbReference type="ChEBI" id="CHEBI:29999"/>
        <dbReference type="ChEBI" id="CHEBI:30616"/>
        <dbReference type="ChEBI" id="CHEBI:83421"/>
        <dbReference type="ChEBI" id="CHEBI:456216"/>
        <dbReference type="EC" id="2.7.11.1"/>
    </reaction>
</comment>
<feature type="compositionally biased region" description="Polar residues" evidence="15">
    <location>
        <begin position="311"/>
        <end position="321"/>
    </location>
</feature>
<accession>A0A8B6HK51</accession>
<dbReference type="Gene3D" id="3.40.50.300">
    <property type="entry name" value="P-loop containing nucleotide triphosphate hydrolases"/>
    <property type="match status" value="1"/>
</dbReference>
<dbReference type="Pfam" id="PF16095">
    <property type="entry name" value="COR-A"/>
    <property type="match status" value="1"/>
</dbReference>
<feature type="region of interest" description="Disordered" evidence="15">
    <location>
        <begin position="861"/>
        <end position="890"/>
    </location>
</feature>
<dbReference type="InterPro" id="IPR009652">
    <property type="entry name" value="PDCD10"/>
</dbReference>
<dbReference type="OrthoDB" id="5964455at2759"/>